<accession>A0A9Q0Q9B0</accession>
<name>A0A9Q0Q9B0_9ROSI</name>
<comment type="caution">
    <text evidence="1">The sequence shown here is derived from an EMBL/GenBank/DDBJ whole genome shotgun (WGS) entry which is preliminary data.</text>
</comment>
<dbReference type="EMBL" id="JAPFFM010000016">
    <property type="protein sequence ID" value="KAJ6702202.1"/>
    <property type="molecule type" value="Genomic_DNA"/>
</dbReference>
<protein>
    <submittedName>
        <fullName evidence="1">Uncharacterized protein</fullName>
    </submittedName>
</protein>
<organism evidence="1 2">
    <name type="scientific">Salix koriyanagi</name>
    <dbReference type="NCBI Taxonomy" id="2511006"/>
    <lineage>
        <taxon>Eukaryota</taxon>
        <taxon>Viridiplantae</taxon>
        <taxon>Streptophyta</taxon>
        <taxon>Embryophyta</taxon>
        <taxon>Tracheophyta</taxon>
        <taxon>Spermatophyta</taxon>
        <taxon>Magnoliopsida</taxon>
        <taxon>eudicotyledons</taxon>
        <taxon>Gunneridae</taxon>
        <taxon>Pentapetalae</taxon>
        <taxon>rosids</taxon>
        <taxon>fabids</taxon>
        <taxon>Malpighiales</taxon>
        <taxon>Salicaceae</taxon>
        <taxon>Saliceae</taxon>
        <taxon>Salix</taxon>
    </lineage>
</organism>
<reference evidence="1" key="2">
    <citation type="journal article" date="2023" name="Int. J. Mol. Sci.">
        <title>De Novo Assembly and Annotation of 11 Diverse Shrub Willow (Salix) Genomes Reveals Novel Gene Organization in Sex-Linked Regions.</title>
        <authorList>
            <person name="Hyden B."/>
            <person name="Feng K."/>
            <person name="Yates T.B."/>
            <person name="Jawdy S."/>
            <person name="Cereghino C."/>
            <person name="Smart L.B."/>
            <person name="Muchero W."/>
        </authorList>
    </citation>
    <scope>NUCLEOTIDE SEQUENCE</scope>
    <source>
        <tissue evidence="1">Shoot tip</tissue>
    </source>
</reference>
<sequence>MFAGELEITGDKNKHTTSRTRRLAINGGDVMLALLERESNKFRNDILGSLRLLTFKSKHRTVLIQIR</sequence>
<dbReference type="Proteomes" id="UP001151752">
    <property type="component" value="Chromosome 1"/>
</dbReference>
<evidence type="ECO:0000313" key="1">
    <source>
        <dbReference type="EMBL" id="KAJ6702202.1"/>
    </source>
</evidence>
<keyword evidence="2" id="KW-1185">Reference proteome</keyword>
<dbReference type="AlphaFoldDB" id="A0A9Q0Q9B0"/>
<reference evidence="1" key="1">
    <citation type="submission" date="2022-11" db="EMBL/GenBank/DDBJ databases">
        <authorList>
            <person name="Hyden B.L."/>
            <person name="Feng K."/>
            <person name="Yates T."/>
            <person name="Jawdy S."/>
            <person name="Smart L.B."/>
            <person name="Muchero W."/>
        </authorList>
    </citation>
    <scope>NUCLEOTIDE SEQUENCE</scope>
    <source>
        <tissue evidence="1">Shoot tip</tissue>
    </source>
</reference>
<evidence type="ECO:0000313" key="2">
    <source>
        <dbReference type="Proteomes" id="UP001151752"/>
    </source>
</evidence>
<gene>
    <name evidence="1" type="ORF">OIU74_013366</name>
</gene>
<proteinExistence type="predicted"/>